<feature type="transmembrane region" description="Helical" evidence="14">
    <location>
        <begin position="329"/>
        <end position="349"/>
    </location>
</feature>
<comment type="pathway">
    <text evidence="2">Protein modification; protein glycosylation.</text>
</comment>
<keyword evidence="7 14" id="KW-0812">Transmembrane</keyword>
<keyword evidence="5 17" id="KW-0328">Glycosyltransferase</keyword>
<feature type="transmembrane region" description="Helical" evidence="14">
    <location>
        <begin position="6"/>
        <end position="31"/>
    </location>
</feature>
<evidence type="ECO:0000256" key="12">
    <source>
        <dbReference type="ARBA" id="ARBA00032515"/>
    </source>
</evidence>
<gene>
    <name evidence="17" type="ORF">I302_03825</name>
</gene>
<keyword evidence="9 14" id="KW-1133">Transmembrane helix</keyword>
<evidence type="ECO:0000256" key="7">
    <source>
        <dbReference type="ARBA" id="ARBA00022692"/>
    </source>
</evidence>
<keyword evidence="8" id="KW-0256">Endoplasmic reticulum</keyword>
<dbReference type="GO" id="GO:0004377">
    <property type="term" value="F:GDP-Man:Man(3)GlcNAc(2)-PP-Dol alpha-1,2-mannosyltransferase activity"/>
    <property type="evidence" value="ECO:0007669"/>
    <property type="project" value="UniProtKB-EC"/>
</dbReference>
<evidence type="ECO:0000256" key="1">
    <source>
        <dbReference type="ARBA" id="ARBA00004389"/>
    </source>
</evidence>
<dbReference type="STRING" id="1296100.A0A1B9G533"/>
<feature type="transmembrane region" description="Helical" evidence="14">
    <location>
        <begin position="171"/>
        <end position="190"/>
    </location>
</feature>
<keyword evidence="6 17" id="KW-0808">Transferase</keyword>
<dbReference type="Pfam" id="PF15924">
    <property type="entry name" value="ALG11_N"/>
    <property type="match status" value="1"/>
</dbReference>
<evidence type="ECO:0000256" key="6">
    <source>
        <dbReference type="ARBA" id="ARBA00022679"/>
    </source>
</evidence>
<feature type="transmembrane region" description="Helical" evidence="14">
    <location>
        <begin position="136"/>
        <end position="159"/>
    </location>
</feature>
<comment type="catalytic activity">
    <reaction evidence="13">
        <text>an alpha-D-Man-(1-&gt;3)-[alpha-D-Man-(1-&gt;6)]-beta-D-Man-(1-&gt;4)-beta-D-GlcNAc-(1-&gt;4)-alpha-D-GlcNAc-diphospho-di-trans,poly-cis-dolichol + 2 GDP-alpha-D-mannose = an alpha-D-Man-(1-&gt;2)-alpha-D-Man-(1-&gt;2)-alpha-D-Man-(1-&gt;3)-[alpha-D-Man-(1-&gt;6)]-beta-D-Man-(1-&gt;4)-beta-D-GlcNAc-(1-&gt;4)-alpha-D-GlcNAc-diphospho-di-trans,poly-cis-dolichol + 2 GDP + 2 H(+)</text>
        <dbReference type="Rhea" id="RHEA:29523"/>
        <dbReference type="Rhea" id="RHEA-COMP:19515"/>
        <dbReference type="Rhea" id="RHEA-COMP:19516"/>
        <dbReference type="ChEBI" id="CHEBI:15378"/>
        <dbReference type="ChEBI" id="CHEBI:57527"/>
        <dbReference type="ChEBI" id="CHEBI:58189"/>
        <dbReference type="ChEBI" id="CHEBI:132511"/>
        <dbReference type="ChEBI" id="CHEBI:132515"/>
        <dbReference type="EC" id="2.4.1.131"/>
    </reaction>
    <physiologicalReaction direction="left-to-right" evidence="13">
        <dbReference type="Rhea" id="RHEA:29524"/>
    </physiologicalReaction>
</comment>
<dbReference type="InterPro" id="IPR031814">
    <property type="entry name" value="ALG11_N"/>
</dbReference>
<comment type="subcellular location">
    <subcellularLocation>
        <location evidence="1">Endoplasmic reticulum membrane</location>
        <topology evidence="1">Single-pass membrane protein</topology>
    </subcellularLocation>
</comment>
<dbReference type="FunFam" id="3.40.50.2000:FF:000256">
    <property type="entry name" value="GDP-Man:Man(3)GlcNAc(2)-PP-Dol alpha-1,2-mannosyltransferase"/>
    <property type="match status" value="1"/>
</dbReference>
<evidence type="ECO:0000256" key="14">
    <source>
        <dbReference type="SAM" id="Phobius"/>
    </source>
</evidence>
<reference evidence="17" key="2">
    <citation type="submission" date="2014-01" db="EMBL/GenBank/DDBJ databases">
        <title>Evolution of pathogenesis and genome organization in the Tremellales.</title>
        <authorList>
            <person name="Cuomo C."/>
            <person name="Litvintseva A."/>
            <person name="Heitman J."/>
            <person name="Chen Y."/>
            <person name="Sun S."/>
            <person name="Springer D."/>
            <person name="Dromer F."/>
            <person name="Young S."/>
            <person name="Zeng Q."/>
            <person name="Chapman S."/>
            <person name="Gujja S."/>
            <person name="Saif S."/>
            <person name="Birren B."/>
        </authorList>
    </citation>
    <scope>NUCLEOTIDE SEQUENCE</scope>
    <source>
        <strain evidence="17">CBS 10118</strain>
    </source>
</reference>
<evidence type="ECO:0000256" key="5">
    <source>
        <dbReference type="ARBA" id="ARBA00022676"/>
    </source>
</evidence>
<evidence type="ECO:0000256" key="4">
    <source>
        <dbReference type="ARBA" id="ARBA00022018"/>
    </source>
</evidence>
<accession>A0A1B9G533</accession>
<organism evidence="17">
    <name type="scientific">Kwoniella bestiolae CBS 10118</name>
    <dbReference type="NCBI Taxonomy" id="1296100"/>
    <lineage>
        <taxon>Eukaryota</taxon>
        <taxon>Fungi</taxon>
        <taxon>Dikarya</taxon>
        <taxon>Basidiomycota</taxon>
        <taxon>Agaricomycotina</taxon>
        <taxon>Tremellomycetes</taxon>
        <taxon>Tremellales</taxon>
        <taxon>Cryptococcaceae</taxon>
        <taxon>Kwoniella</taxon>
    </lineage>
</organism>
<evidence type="ECO:0000256" key="3">
    <source>
        <dbReference type="ARBA" id="ARBA00012645"/>
    </source>
</evidence>
<evidence type="ECO:0000256" key="10">
    <source>
        <dbReference type="ARBA" id="ARBA00023136"/>
    </source>
</evidence>
<evidence type="ECO:0000256" key="13">
    <source>
        <dbReference type="ARBA" id="ARBA00045065"/>
    </source>
</evidence>
<evidence type="ECO:0000256" key="11">
    <source>
        <dbReference type="ARBA" id="ARBA00032060"/>
    </source>
</evidence>
<dbReference type="Pfam" id="PF00534">
    <property type="entry name" value="Glycos_transf_1"/>
    <property type="match status" value="1"/>
</dbReference>
<dbReference type="Gene3D" id="3.40.50.2000">
    <property type="entry name" value="Glycogen Phosphorylase B"/>
    <property type="match status" value="1"/>
</dbReference>
<evidence type="ECO:0000313" key="17">
    <source>
        <dbReference type="EMBL" id="OCF26147.1"/>
    </source>
</evidence>
<dbReference type="PANTHER" id="PTHR45919">
    <property type="entry name" value="GDP-MAN:MAN(3)GLCNAC(2)-PP-DOL ALPHA-1,2-MANNOSYLTRANSFERASE"/>
    <property type="match status" value="1"/>
</dbReference>
<reference evidence="17" key="1">
    <citation type="submission" date="2013-07" db="EMBL/GenBank/DDBJ databases">
        <title>The Genome Sequence of Cryptococcus bestiolae CBS10118.</title>
        <authorList>
            <consortium name="The Broad Institute Genome Sequencing Platform"/>
            <person name="Cuomo C."/>
            <person name="Litvintseva A."/>
            <person name="Chen Y."/>
            <person name="Heitman J."/>
            <person name="Sun S."/>
            <person name="Springer D."/>
            <person name="Dromer F."/>
            <person name="Young S.K."/>
            <person name="Zeng Q."/>
            <person name="Gargeya S."/>
            <person name="Fitzgerald M."/>
            <person name="Abouelleil A."/>
            <person name="Alvarado L."/>
            <person name="Berlin A.M."/>
            <person name="Chapman S.B."/>
            <person name="Dewar J."/>
            <person name="Goldberg J."/>
            <person name="Griggs A."/>
            <person name="Gujja S."/>
            <person name="Hansen M."/>
            <person name="Howarth C."/>
            <person name="Imamovic A."/>
            <person name="Larimer J."/>
            <person name="McCowan C."/>
            <person name="Murphy C."/>
            <person name="Pearson M."/>
            <person name="Priest M."/>
            <person name="Roberts A."/>
            <person name="Saif S."/>
            <person name="Shea T."/>
            <person name="Sykes S."/>
            <person name="Wortman J."/>
            <person name="Nusbaum C."/>
            <person name="Birren B."/>
        </authorList>
    </citation>
    <scope>NUCLEOTIDE SEQUENCE [LARGE SCALE GENOMIC DNA]</scope>
    <source>
        <strain evidence="17">CBS 10118</strain>
    </source>
</reference>
<dbReference type="InterPro" id="IPR038013">
    <property type="entry name" value="ALG11"/>
</dbReference>
<sequence length="837" mass="94325">MNGQELIAWAVFIAYFLLIFLSFGLVFRSILSGIHVSKLFEGRAFFFLRTAVGALLCTWYYMIKFLHWSYRYHSKLNQTNSIGNWLVHTPLFEQAWTVVCTGRANWWWSSWICTWTIVFTAIVWTESGRRGIKYPYAYMLLGQLVAMSVATSLFLSAVFLNPRIRSTPRSVPVYIAFPLLMAFIPTYLLPRHVNTDKFMSSLLWLHGALLLPLTSSSTSSIAENATARIPFSMLYQMLFATAISIHYPATKRLLGVLNPDQSVFDKLYKTIFSHPAQGSISLDVIWVGIIVFSWFLLSGSMVSRAIKISIATIVAGVGVARWTGVNWGLIASVIPILILLGFGTLGLHLQRLRSKNRTKRRELLDKMGMPERAVIPGTANKPPTVSGDKLVVGFWHPYCNAGGGGERVLWSAIRHLQKTEKDVLVLVYSGDYPTASKDDILGKAKNRFSIEIDPSRIHFVPLPSRYLISDKYWKRFTLLAQSLGSVYLAYEGLCGKDGLWGDVFIADSMGHGFTFPTVRLITGPQTIIGAYIHYPTVSTDMVKRVRERSAGVEDGGASKSWLKTRIKLIYYHIFTNLYSVSLLFPQHIMTNSSWTQAHIQSLLTKARSSFLAIVYPPCDTKEFIKLGNLDKRKREIVSLAQFRPEKEHAKQLHALATLFEKYPQYRKGPQSVKLVMMGGARDANDEERLDGLRKLANKLGISDNVEFVVNAPYSEVVKRLGEASLGLNSMMDEHFGINVVEFMAAGLIPVVHASAGPVMDIVVPFNNQRTGFHATDAESFAEAIHQAFTLSPEESLKMRKAAREASVRKFSESQFERGWQEGWMRLKGLVKRHRDEE</sequence>
<dbReference type="EMBL" id="KI894020">
    <property type="protein sequence ID" value="OCF26147.1"/>
    <property type="molecule type" value="Genomic_DNA"/>
</dbReference>
<dbReference type="InterPro" id="IPR001296">
    <property type="entry name" value="Glyco_trans_1"/>
</dbReference>
<protein>
    <recommendedName>
        <fullName evidence="4">GDP-Man:Man(3)GlcNAc(2)-PP-Dol alpha-1,2-mannosyltransferase</fullName>
        <ecNumber evidence="3">2.4.1.131</ecNumber>
    </recommendedName>
    <alternativeName>
        <fullName evidence="11">Asparagine-linked glycosylation protein 11</fullName>
    </alternativeName>
    <alternativeName>
        <fullName evidence="12">Glycolipid 2-alpha-mannosyltransferase</fullName>
    </alternativeName>
</protein>
<feature type="transmembrane region" description="Helical" evidence="14">
    <location>
        <begin position="106"/>
        <end position="124"/>
    </location>
</feature>
<evidence type="ECO:0000256" key="9">
    <source>
        <dbReference type="ARBA" id="ARBA00022989"/>
    </source>
</evidence>
<feature type="domain" description="ALG11 mannosyltransferase N-terminal" evidence="16">
    <location>
        <begin position="390"/>
        <end position="602"/>
    </location>
</feature>
<name>A0A1B9G533_9TREE</name>
<feature type="transmembrane region" description="Helical" evidence="14">
    <location>
        <begin position="304"/>
        <end position="323"/>
    </location>
</feature>
<dbReference type="PANTHER" id="PTHR45919:SF1">
    <property type="entry name" value="GDP-MAN:MAN(3)GLCNAC(2)-PP-DOL ALPHA-1,2-MANNOSYLTRANSFERASE"/>
    <property type="match status" value="1"/>
</dbReference>
<feature type="domain" description="Glycosyl transferase family 1" evidence="15">
    <location>
        <begin position="622"/>
        <end position="804"/>
    </location>
</feature>
<dbReference type="GO" id="GO:0005789">
    <property type="term" value="C:endoplasmic reticulum membrane"/>
    <property type="evidence" value="ECO:0007669"/>
    <property type="project" value="UniProtKB-SubCell"/>
</dbReference>
<keyword evidence="10 14" id="KW-0472">Membrane</keyword>
<feature type="transmembrane region" description="Helical" evidence="14">
    <location>
        <begin position="276"/>
        <end position="297"/>
    </location>
</feature>
<dbReference type="VEuPathDB" id="FungiDB:I302_03825"/>
<dbReference type="CDD" id="cd03806">
    <property type="entry name" value="GT4_ALG11-like"/>
    <property type="match status" value="1"/>
</dbReference>
<feature type="transmembrane region" description="Helical" evidence="14">
    <location>
        <begin position="568"/>
        <end position="588"/>
    </location>
</feature>
<evidence type="ECO:0000259" key="15">
    <source>
        <dbReference type="Pfam" id="PF00534"/>
    </source>
</evidence>
<dbReference type="OrthoDB" id="2276068at2759"/>
<dbReference type="AlphaFoldDB" id="A0A1B9G533"/>
<dbReference type="GO" id="GO:0006487">
    <property type="term" value="P:protein N-linked glycosylation"/>
    <property type="evidence" value="ECO:0007669"/>
    <property type="project" value="TreeGrafter"/>
</dbReference>
<dbReference type="SUPFAM" id="SSF53756">
    <property type="entry name" value="UDP-Glycosyltransferase/glycogen phosphorylase"/>
    <property type="match status" value="1"/>
</dbReference>
<feature type="transmembrane region" description="Helical" evidence="14">
    <location>
        <begin position="43"/>
        <end position="62"/>
    </location>
</feature>
<proteinExistence type="predicted"/>
<evidence type="ECO:0000256" key="8">
    <source>
        <dbReference type="ARBA" id="ARBA00022824"/>
    </source>
</evidence>
<evidence type="ECO:0000259" key="16">
    <source>
        <dbReference type="Pfam" id="PF15924"/>
    </source>
</evidence>
<dbReference type="EC" id="2.4.1.131" evidence="3"/>
<evidence type="ECO:0000256" key="2">
    <source>
        <dbReference type="ARBA" id="ARBA00004922"/>
    </source>
</evidence>